<keyword evidence="3" id="KW-1185">Reference proteome</keyword>
<accession>A0ABU6U120</accession>
<protein>
    <submittedName>
        <fullName evidence="2">Uncharacterized protein</fullName>
    </submittedName>
</protein>
<proteinExistence type="predicted"/>
<dbReference type="EMBL" id="JASCZI010094033">
    <property type="protein sequence ID" value="MED6153598.1"/>
    <property type="molecule type" value="Genomic_DNA"/>
</dbReference>
<feature type="non-terminal residue" evidence="2">
    <location>
        <position position="140"/>
    </location>
</feature>
<comment type="caution">
    <text evidence="2">The sequence shown here is derived from an EMBL/GenBank/DDBJ whole genome shotgun (WGS) entry which is preliminary data.</text>
</comment>
<dbReference type="Proteomes" id="UP001341840">
    <property type="component" value="Unassembled WGS sequence"/>
</dbReference>
<feature type="region of interest" description="Disordered" evidence="1">
    <location>
        <begin position="1"/>
        <end position="87"/>
    </location>
</feature>
<sequence length="140" mass="15954">MTGAGTPAKAPNERRPLLEDQEPPDRNTKKVRKVAGDFIGTQIVKGGVAEGKMGEDEHMEDDAEKKSETEESEEEEEENGQSFGYKGIKVRKDEDGLYNIVISKEVERKLQKPWWNSLIVKLLGRKMGYAAMKRRLETMW</sequence>
<evidence type="ECO:0000256" key="1">
    <source>
        <dbReference type="SAM" id="MobiDB-lite"/>
    </source>
</evidence>
<evidence type="ECO:0000313" key="2">
    <source>
        <dbReference type="EMBL" id="MED6153598.1"/>
    </source>
</evidence>
<feature type="compositionally biased region" description="Basic and acidic residues" evidence="1">
    <location>
        <begin position="11"/>
        <end position="28"/>
    </location>
</feature>
<gene>
    <name evidence="2" type="ORF">PIB30_103658</name>
</gene>
<name>A0ABU6U120_9FABA</name>
<evidence type="ECO:0000313" key="3">
    <source>
        <dbReference type="Proteomes" id="UP001341840"/>
    </source>
</evidence>
<reference evidence="2 3" key="1">
    <citation type="journal article" date="2023" name="Plants (Basel)">
        <title>Bridging the Gap: Combining Genomics and Transcriptomics Approaches to Understand Stylosanthes scabra, an Orphan Legume from the Brazilian Caatinga.</title>
        <authorList>
            <person name="Ferreira-Neto J.R.C."/>
            <person name="da Silva M.D."/>
            <person name="Binneck E."/>
            <person name="de Melo N.F."/>
            <person name="da Silva R.H."/>
            <person name="de Melo A.L.T.M."/>
            <person name="Pandolfi V."/>
            <person name="Bustamante F.O."/>
            <person name="Brasileiro-Vidal A.C."/>
            <person name="Benko-Iseppon A.M."/>
        </authorList>
    </citation>
    <scope>NUCLEOTIDE SEQUENCE [LARGE SCALE GENOMIC DNA]</scope>
    <source>
        <tissue evidence="2">Leaves</tissue>
    </source>
</reference>
<feature type="compositionally biased region" description="Acidic residues" evidence="1">
    <location>
        <begin position="70"/>
        <end position="79"/>
    </location>
</feature>
<organism evidence="2 3">
    <name type="scientific">Stylosanthes scabra</name>
    <dbReference type="NCBI Taxonomy" id="79078"/>
    <lineage>
        <taxon>Eukaryota</taxon>
        <taxon>Viridiplantae</taxon>
        <taxon>Streptophyta</taxon>
        <taxon>Embryophyta</taxon>
        <taxon>Tracheophyta</taxon>
        <taxon>Spermatophyta</taxon>
        <taxon>Magnoliopsida</taxon>
        <taxon>eudicotyledons</taxon>
        <taxon>Gunneridae</taxon>
        <taxon>Pentapetalae</taxon>
        <taxon>rosids</taxon>
        <taxon>fabids</taxon>
        <taxon>Fabales</taxon>
        <taxon>Fabaceae</taxon>
        <taxon>Papilionoideae</taxon>
        <taxon>50 kb inversion clade</taxon>
        <taxon>dalbergioids sensu lato</taxon>
        <taxon>Dalbergieae</taxon>
        <taxon>Pterocarpus clade</taxon>
        <taxon>Stylosanthes</taxon>
    </lineage>
</organism>